<feature type="signal peptide" evidence="2">
    <location>
        <begin position="1"/>
        <end position="20"/>
    </location>
</feature>
<keyword evidence="2" id="KW-0732">Signal</keyword>
<keyword evidence="1" id="KW-0472">Membrane</keyword>
<proteinExistence type="predicted"/>
<feature type="transmembrane region" description="Helical" evidence="1">
    <location>
        <begin position="363"/>
        <end position="385"/>
    </location>
</feature>
<keyword evidence="1" id="KW-0812">Transmembrane</keyword>
<dbReference type="EMBL" id="LN483157">
    <property type="protein sequence ID" value="CED84034.1"/>
    <property type="molecule type" value="Genomic_DNA"/>
</dbReference>
<protein>
    <submittedName>
        <fullName evidence="3">Uncharacterized protein</fullName>
    </submittedName>
</protein>
<name>A0A0F7STP0_PHARH</name>
<organism evidence="3">
    <name type="scientific">Phaffia rhodozyma</name>
    <name type="common">Yeast</name>
    <name type="synonym">Xanthophyllomyces dendrorhous</name>
    <dbReference type="NCBI Taxonomy" id="264483"/>
    <lineage>
        <taxon>Eukaryota</taxon>
        <taxon>Fungi</taxon>
        <taxon>Dikarya</taxon>
        <taxon>Basidiomycota</taxon>
        <taxon>Agaricomycotina</taxon>
        <taxon>Tremellomycetes</taxon>
        <taxon>Cystofilobasidiales</taxon>
        <taxon>Mrakiaceae</taxon>
        <taxon>Phaffia</taxon>
    </lineage>
</organism>
<evidence type="ECO:0000313" key="3">
    <source>
        <dbReference type="EMBL" id="CED84034.1"/>
    </source>
</evidence>
<evidence type="ECO:0000256" key="1">
    <source>
        <dbReference type="SAM" id="Phobius"/>
    </source>
</evidence>
<dbReference type="AlphaFoldDB" id="A0A0F7STP0"/>
<evidence type="ECO:0000256" key="2">
    <source>
        <dbReference type="SAM" id="SignalP"/>
    </source>
</evidence>
<sequence>MSSFLQALALALPLASVAHAQVTAAYPNGETNPDAPFLAQPGAAINQTSMSRLLTLNGIDDFCLYGPPDSGPDSLIGNVEPIVVAYCLKPRNNARLIPDGTIQSAHFIKTSAYVQIQGFFDGTKINIPYGDDGGELDPHGAENLGNPIGGNVTSNVSGQDVFYEEWMSFMSYNQFCLRVCISETPDVPAALMCEHELDVMGCQFVMPGDYTNNSFTSCDGEPAVPPGLYPQPDGSTSTFRQFWSHTLEGWTVGQTVTPAGPYSTPATSNCQTFSTISNGIDTALLVVPTTAASSASRSASSASATSSSITSSASISASTSAASARSSSASAAASAGRVTGAVSAAASASSSAAVSGAERSMSILSGAVGYFLSATVVGIVGGLAIL</sequence>
<feature type="chain" id="PRO_5002522215" evidence="2">
    <location>
        <begin position="21"/>
        <end position="386"/>
    </location>
</feature>
<accession>A0A0F7STP0</accession>
<reference evidence="3" key="1">
    <citation type="submission" date="2014-08" db="EMBL/GenBank/DDBJ databases">
        <authorList>
            <person name="Sharma Rahul"/>
            <person name="Thines Marco"/>
        </authorList>
    </citation>
    <scope>NUCLEOTIDE SEQUENCE</scope>
</reference>
<keyword evidence="1" id="KW-1133">Transmembrane helix</keyword>